<accession>A0A5J5D605</accession>
<evidence type="ECO:0000313" key="2">
    <source>
        <dbReference type="EMBL" id="KAA8588869.1"/>
    </source>
</evidence>
<evidence type="ECO:0000313" key="3">
    <source>
        <dbReference type="Proteomes" id="UP000327493"/>
    </source>
</evidence>
<proteinExistence type="predicted"/>
<dbReference type="EMBL" id="VOFY01000010">
    <property type="protein sequence ID" value="KAA8588869.1"/>
    <property type="molecule type" value="Genomic_DNA"/>
</dbReference>
<name>A0A5J5D605_9PERO</name>
<dbReference type="AlphaFoldDB" id="A0A5J5D605"/>
<organism evidence="2 3">
    <name type="scientific">Etheostoma spectabile</name>
    <name type="common">orangethroat darter</name>
    <dbReference type="NCBI Taxonomy" id="54343"/>
    <lineage>
        <taxon>Eukaryota</taxon>
        <taxon>Metazoa</taxon>
        <taxon>Chordata</taxon>
        <taxon>Craniata</taxon>
        <taxon>Vertebrata</taxon>
        <taxon>Euteleostomi</taxon>
        <taxon>Actinopterygii</taxon>
        <taxon>Neopterygii</taxon>
        <taxon>Teleostei</taxon>
        <taxon>Neoteleostei</taxon>
        <taxon>Acanthomorphata</taxon>
        <taxon>Eupercaria</taxon>
        <taxon>Perciformes</taxon>
        <taxon>Percoidei</taxon>
        <taxon>Percidae</taxon>
        <taxon>Etheostomatinae</taxon>
        <taxon>Etheostoma</taxon>
    </lineage>
</organism>
<sequence length="87" mass="9749">MVPKTSSSHSSVDTAGPRQRALSVGWTGNQLRLGGGVNMRLKRDEEEGNGVSVDYECDANEYWTALRTDAQYYMDRSHMMFDRSVAT</sequence>
<protein>
    <submittedName>
        <fullName evidence="2">Uncharacterized protein</fullName>
    </submittedName>
</protein>
<keyword evidence="3" id="KW-1185">Reference proteome</keyword>
<dbReference type="Proteomes" id="UP000327493">
    <property type="component" value="Chromosome 10"/>
</dbReference>
<gene>
    <name evidence="2" type="ORF">FQN60_010214</name>
</gene>
<evidence type="ECO:0000256" key="1">
    <source>
        <dbReference type="SAM" id="MobiDB-lite"/>
    </source>
</evidence>
<feature type="compositionally biased region" description="Polar residues" evidence="1">
    <location>
        <begin position="1"/>
        <end position="13"/>
    </location>
</feature>
<comment type="caution">
    <text evidence="2">The sequence shown here is derived from an EMBL/GenBank/DDBJ whole genome shotgun (WGS) entry which is preliminary data.</text>
</comment>
<reference evidence="2 3" key="1">
    <citation type="submission" date="2019-08" db="EMBL/GenBank/DDBJ databases">
        <title>A chromosome-level genome assembly, high-density linkage maps, and genome scans reveal the genomic architecture of hybrid incompatibilities underlying speciation via character displacement in darters (Percidae: Etheostominae).</title>
        <authorList>
            <person name="Moran R.L."/>
            <person name="Catchen J.M."/>
            <person name="Fuller R.C."/>
        </authorList>
    </citation>
    <scope>NUCLEOTIDE SEQUENCE [LARGE SCALE GENOMIC DNA]</scope>
    <source>
        <strain evidence="2">EspeVRDwgs_2016</strain>
        <tissue evidence="2">Muscle</tissue>
    </source>
</reference>
<feature type="region of interest" description="Disordered" evidence="1">
    <location>
        <begin position="1"/>
        <end position="24"/>
    </location>
</feature>